<evidence type="ECO:0000259" key="7">
    <source>
        <dbReference type="Pfam" id="PF17917"/>
    </source>
</evidence>
<dbReference type="GO" id="GO:0003964">
    <property type="term" value="F:RNA-directed DNA polymerase activity"/>
    <property type="evidence" value="ECO:0007669"/>
    <property type="project" value="UniProtKB-KW"/>
</dbReference>
<accession>A0A3A2ZIV4</accession>
<evidence type="ECO:0000256" key="6">
    <source>
        <dbReference type="ARBA" id="ARBA00022918"/>
    </source>
</evidence>
<dbReference type="GO" id="GO:0004519">
    <property type="term" value="F:endonuclease activity"/>
    <property type="evidence" value="ECO:0007669"/>
    <property type="project" value="UniProtKB-KW"/>
</dbReference>
<keyword evidence="1" id="KW-0808">Transferase</keyword>
<dbReference type="SUPFAM" id="SSF56672">
    <property type="entry name" value="DNA/RNA polymerases"/>
    <property type="match status" value="1"/>
</dbReference>
<dbReference type="STRING" id="2070753.A0A3A2ZIV4"/>
<keyword evidence="6 8" id="KW-0695">RNA-directed DNA polymerase</keyword>
<sequence>MSGPERNYEIHDKEMLGVIRALEEWKSELQGLQRDDRFQVLTDHKALEYFMGKKKLSAR</sequence>
<evidence type="ECO:0000256" key="1">
    <source>
        <dbReference type="ARBA" id="ARBA00022679"/>
    </source>
</evidence>
<dbReference type="AlphaFoldDB" id="A0A3A2ZIV4"/>
<dbReference type="InterPro" id="IPR043502">
    <property type="entry name" value="DNA/RNA_pol_sf"/>
</dbReference>
<proteinExistence type="predicted"/>
<name>A0A3A2ZIV4_9EURO</name>
<evidence type="ECO:0000256" key="2">
    <source>
        <dbReference type="ARBA" id="ARBA00022695"/>
    </source>
</evidence>
<gene>
    <name evidence="8" type="ORF">PHISCL_10522</name>
</gene>
<dbReference type="Pfam" id="PF17917">
    <property type="entry name" value="RT_RNaseH"/>
    <property type="match status" value="1"/>
</dbReference>
<feature type="domain" description="Reverse transcriptase RNase H-like" evidence="7">
    <location>
        <begin position="2"/>
        <end position="58"/>
    </location>
</feature>
<dbReference type="GO" id="GO:0016787">
    <property type="term" value="F:hydrolase activity"/>
    <property type="evidence" value="ECO:0007669"/>
    <property type="project" value="UniProtKB-KW"/>
</dbReference>
<comment type="caution">
    <text evidence="8">The sequence shown here is derived from an EMBL/GenBank/DDBJ whole genome shotgun (WGS) entry which is preliminary data.</text>
</comment>
<evidence type="ECO:0000313" key="8">
    <source>
        <dbReference type="EMBL" id="RJE17141.1"/>
    </source>
</evidence>
<keyword evidence="3" id="KW-0540">Nuclease</keyword>
<dbReference type="InterPro" id="IPR041373">
    <property type="entry name" value="RT_RNaseH"/>
</dbReference>
<evidence type="ECO:0000256" key="4">
    <source>
        <dbReference type="ARBA" id="ARBA00022759"/>
    </source>
</evidence>
<reference evidence="9" key="1">
    <citation type="submission" date="2017-02" db="EMBL/GenBank/DDBJ databases">
        <authorList>
            <person name="Tafer H."/>
            <person name="Lopandic K."/>
        </authorList>
    </citation>
    <scope>NUCLEOTIDE SEQUENCE [LARGE SCALE GENOMIC DNA]</scope>
    <source>
        <strain evidence="9">CBS 366.77</strain>
    </source>
</reference>
<evidence type="ECO:0000313" key="9">
    <source>
        <dbReference type="Proteomes" id="UP000266188"/>
    </source>
</evidence>
<keyword evidence="5" id="KW-0378">Hydrolase</keyword>
<organism evidence="8 9">
    <name type="scientific">Aspergillus sclerotialis</name>
    <dbReference type="NCBI Taxonomy" id="2070753"/>
    <lineage>
        <taxon>Eukaryota</taxon>
        <taxon>Fungi</taxon>
        <taxon>Dikarya</taxon>
        <taxon>Ascomycota</taxon>
        <taxon>Pezizomycotina</taxon>
        <taxon>Eurotiomycetes</taxon>
        <taxon>Eurotiomycetidae</taxon>
        <taxon>Eurotiales</taxon>
        <taxon>Aspergillaceae</taxon>
        <taxon>Aspergillus</taxon>
        <taxon>Aspergillus subgen. Polypaecilum</taxon>
    </lineage>
</organism>
<keyword evidence="9" id="KW-1185">Reference proteome</keyword>
<dbReference type="Proteomes" id="UP000266188">
    <property type="component" value="Unassembled WGS sequence"/>
</dbReference>
<dbReference type="OrthoDB" id="4364638at2759"/>
<protein>
    <submittedName>
        <fullName evidence="8">To reverse transcriptase</fullName>
    </submittedName>
</protein>
<keyword evidence="2" id="KW-0548">Nucleotidyltransferase</keyword>
<evidence type="ECO:0000256" key="5">
    <source>
        <dbReference type="ARBA" id="ARBA00022801"/>
    </source>
</evidence>
<keyword evidence="4" id="KW-0255">Endonuclease</keyword>
<dbReference type="EMBL" id="MVGC01001530">
    <property type="protein sequence ID" value="RJE17141.1"/>
    <property type="molecule type" value="Genomic_DNA"/>
</dbReference>
<evidence type="ECO:0000256" key="3">
    <source>
        <dbReference type="ARBA" id="ARBA00022722"/>
    </source>
</evidence>